<evidence type="ECO:0000256" key="1">
    <source>
        <dbReference type="SAM" id="MobiDB-lite"/>
    </source>
</evidence>
<accession>A0A9D4HU57</accession>
<name>A0A9D4HU57_DREPO</name>
<reference evidence="2" key="1">
    <citation type="journal article" date="2019" name="bioRxiv">
        <title>The Genome of the Zebra Mussel, Dreissena polymorpha: A Resource for Invasive Species Research.</title>
        <authorList>
            <person name="McCartney M.A."/>
            <person name="Auch B."/>
            <person name="Kono T."/>
            <person name="Mallez S."/>
            <person name="Zhang Y."/>
            <person name="Obille A."/>
            <person name="Becker A."/>
            <person name="Abrahante J.E."/>
            <person name="Garbe J."/>
            <person name="Badalamenti J.P."/>
            <person name="Herman A."/>
            <person name="Mangelson H."/>
            <person name="Liachko I."/>
            <person name="Sullivan S."/>
            <person name="Sone E.D."/>
            <person name="Koren S."/>
            <person name="Silverstein K.A.T."/>
            <person name="Beckman K.B."/>
            <person name="Gohl D.M."/>
        </authorList>
    </citation>
    <scope>NUCLEOTIDE SEQUENCE</scope>
    <source>
        <strain evidence="2">Duluth1</strain>
        <tissue evidence="2">Whole animal</tissue>
    </source>
</reference>
<sequence>MEPSRVQILVVIANIPTRTLKTEVEKGSMWTAVEHGSVGPKRYGNSVLKGGVGRCLITDKDALLPAKGNRVNIPEPEHGERPACGTSAATQTTSETSAEAPVRVLFPQ</sequence>
<protein>
    <submittedName>
        <fullName evidence="2">Uncharacterized protein</fullName>
    </submittedName>
</protein>
<reference evidence="2" key="2">
    <citation type="submission" date="2020-11" db="EMBL/GenBank/DDBJ databases">
        <authorList>
            <person name="McCartney M.A."/>
            <person name="Auch B."/>
            <person name="Kono T."/>
            <person name="Mallez S."/>
            <person name="Becker A."/>
            <person name="Gohl D.M."/>
            <person name="Silverstein K.A.T."/>
            <person name="Koren S."/>
            <person name="Bechman K.B."/>
            <person name="Herman A."/>
            <person name="Abrahante J.E."/>
            <person name="Garbe J."/>
        </authorList>
    </citation>
    <scope>NUCLEOTIDE SEQUENCE</scope>
    <source>
        <strain evidence="2">Duluth1</strain>
        <tissue evidence="2">Whole animal</tissue>
    </source>
</reference>
<feature type="compositionally biased region" description="Low complexity" evidence="1">
    <location>
        <begin position="86"/>
        <end position="100"/>
    </location>
</feature>
<dbReference type="Proteomes" id="UP000828390">
    <property type="component" value="Unassembled WGS sequence"/>
</dbReference>
<gene>
    <name evidence="2" type="ORF">DPMN_057162</name>
</gene>
<evidence type="ECO:0000313" key="2">
    <source>
        <dbReference type="EMBL" id="KAH3731156.1"/>
    </source>
</evidence>
<keyword evidence="3" id="KW-1185">Reference proteome</keyword>
<dbReference type="AlphaFoldDB" id="A0A9D4HU57"/>
<comment type="caution">
    <text evidence="2">The sequence shown here is derived from an EMBL/GenBank/DDBJ whole genome shotgun (WGS) entry which is preliminary data.</text>
</comment>
<evidence type="ECO:0000313" key="3">
    <source>
        <dbReference type="Proteomes" id="UP000828390"/>
    </source>
</evidence>
<dbReference type="EMBL" id="JAIWYP010000012">
    <property type="protein sequence ID" value="KAH3731156.1"/>
    <property type="molecule type" value="Genomic_DNA"/>
</dbReference>
<feature type="region of interest" description="Disordered" evidence="1">
    <location>
        <begin position="68"/>
        <end position="108"/>
    </location>
</feature>
<proteinExistence type="predicted"/>
<organism evidence="2 3">
    <name type="scientific">Dreissena polymorpha</name>
    <name type="common">Zebra mussel</name>
    <name type="synonym">Mytilus polymorpha</name>
    <dbReference type="NCBI Taxonomy" id="45954"/>
    <lineage>
        <taxon>Eukaryota</taxon>
        <taxon>Metazoa</taxon>
        <taxon>Spiralia</taxon>
        <taxon>Lophotrochozoa</taxon>
        <taxon>Mollusca</taxon>
        <taxon>Bivalvia</taxon>
        <taxon>Autobranchia</taxon>
        <taxon>Heteroconchia</taxon>
        <taxon>Euheterodonta</taxon>
        <taxon>Imparidentia</taxon>
        <taxon>Neoheterodontei</taxon>
        <taxon>Myida</taxon>
        <taxon>Dreissenoidea</taxon>
        <taxon>Dreissenidae</taxon>
        <taxon>Dreissena</taxon>
    </lineage>
</organism>